<dbReference type="EMBL" id="AEJC01000061">
    <property type="protein sequence ID" value="EKX68695.1"/>
    <property type="molecule type" value="Genomic_DNA"/>
</dbReference>
<organism evidence="1 2">
    <name type="scientific">Streptomyces ipomoeae 91-03</name>
    <dbReference type="NCBI Taxonomy" id="698759"/>
    <lineage>
        <taxon>Bacteria</taxon>
        <taxon>Bacillati</taxon>
        <taxon>Actinomycetota</taxon>
        <taxon>Actinomycetes</taxon>
        <taxon>Kitasatosporales</taxon>
        <taxon>Streptomycetaceae</taxon>
        <taxon>Streptomyces</taxon>
    </lineage>
</organism>
<proteinExistence type="predicted"/>
<name>L1L7M0_9ACTN</name>
<dbReference type="PATRIC" id="fig|698759.3.peg.761"/>
<evidence type="ECO:0000313" key="1">
    <source>
        <dbReference type="EMBL" id="EKX68695.1"/>
    </source>
</evidence>
<keyword evidence="2" id="KW-1185">Reference proteome</keyword>
<protein>
    <submittedName>
        <fullName evidence="1">Uncharacterized protein</fullName>
    </submittedName>
</protein>
<dbReference type="Proteomes" id="UP000010411">
    <property type="component" value="Unassembled WGS sequence"/>
</dbReference>
<evidence type="ECO:0000313" key="2">
    <source>
        <dbReference type="Proteomes" id="UP000010411"/>
    </source>
</evidence>
<gene>
    <name evidence="1" type="ORF">STRIP9103_05619</name>
</gene>
<sequence length="38" mass="3885">MSPLLIALGLSIAATAAALTTRDSRLVLSSLRGRDGDT</sequence>
<dbReference type="AlphaFoldDB" id="L1L7M0"/>
<comment type="caution">
    <text evidence="1">The sequence shown here is derived from an EMBL/GenBank/DDBJ whole genome shotgun (WGS) entry which is preliminary data.</text>
</comment>
<accession>L1L7M0</accession>
<reference evidence="1 2" key="1">
    <citation type="submission" date="2012-11" db="EMBL/GenBank/DDBJ databases">
        <authorList>
            <person name="Huguet-Tapia J.C."/>
            <person name="Durkin A.S."/>
            <person name="Pettis G.S."/>
            <person name="Badger J.H."/>
        </authorList>
    </citation>
    <scope>NUCLEOTIDE SEQUENCE [LARGE SCALE GENOMIC DNA]</scope>
    <source>
        <strain evidence="1 2">91-03</strain>
    </source>
</reference>